<keyword evidence="3" id="KW-1185">Reference proteome</keyword>
<dbReference type="Pfam" id="PF25612">
    <property type="entry name" value="DUF7940"/>
    <property type="match status" value="1"/>
</dbReference>
<evidence type="ECO:0000313" key="3">
    <source>
        <dbReference type="Proteomes" id="UP001189757"/>
    </source>
</evidence>
<evidence type="ECO:0000256" key="1">
    <source>
        <dbReference type="SAM" id="Phobius"/>
    </source>
</evidence>
<organism evidence="2 3">
    <name type="scientific">Ralstonia flaminis</name>
    <dbReference type="NCBI Taxonomy" id="3058597"/>
    <lineage>
        <taxon>Bacteria</taxon>
        <taxon>Pseudomonadati</taxon>
        <taxon>Pseudomonadota</taxon>
        <taxon>Betaproteobacteria</taxon>
        <taxon>Burkholderiales</taxon>
        <taxon>Burkholderiaceae</taxon>
        <taxon>Ralstonia</taxon>
    </lineage>
</organism>
<keyword evidence="1" id="KW-0472">Membrane</keyword>
<feature type="transmembrane region" description="Helical" evidence="1">
    <location>
        <begin position="53"/>
        <end position="71"/>
    </location>
</feature>
<dbReference type="EMBL" id="CATZLL010000003">
    <property type="protein sequence ID" value="CAJ0811826.1"/>
    <property type="molecule type" value="Genomic_DNA"/>
</dbReference>
<dbReference type="RefSeq" id="WP_316680576.1">
    <property type="nucleotide sequence ID" value="NZ_CATZLL010000003.1"/>
</dbReference>
<dbReference type="Proteomes" id="UP001189757">
    <property type="component" value="Unassembled WGS sequence"/>
</dbReference>
<proteinExistence type="predicted"/>
<comment type="caution">
    <text evidence="2">The sequence shown here is derived from an EMBL/GenBank/DDBJ whole genome shotgun (WGS) entry which is preliminary data.</text>
</comment>
<dbReference type="InterPro" id="IPR057700">
    <property type="entry name" value="DUF7940"/>
</dbReference>
<feature type="transmembrane region" description="Helical" evidence="1">
    <location>
        <begin position="18"/>
        <end position="41"/>
    </location>
</feature>
<keyword evidence="1" id="KW-0812">Transmembrane</keyword>
<reference evidence="2 3" key="1">
    <citation type="submission" date="2023-07" db="EMBL/GenBank/DDBJ databases">
        <authorList>
            <person name="Peeters C."/>
        </authorList>
    </citation>
    <scope>NUCLEOTIDE SEQUENCE [LARGE SCALE GENOMIC DNA]</scope>
    <source>
        <strain evidence="2 3">LMG 18101</strain>
    </source>
</reference>
<name>A0ABM9K3H7_9RALS</name>
<evidence type="ECO:0000313" key="2">
    <source>
        <dbReference type="EMBL" id="CAJ0811826.1"/>
    </source>
</evidence>
<sequence>MKLTLADNWRSLHKKGTVIAGAAFTMLMGTGPLLVQAWGAMPPELKAVIPQNVQQWIAYTMFGMTFLALRYTSLQRPPKNDADKGQP</sequence>
<keyword evidence="1" id="KW-1133">Transmembrane helix</keyword>
<accession>A0ABM9K3H7</accession>
<gene>
    <name evidence="2" type="ORF">LMG18101_01367</name>
</gene>
<protein>
    <submittedName>
        <fullName evidence="2">Uncharacterized protein</fullName>
    </submittedName>
</protein>